<dbReference type="Gene3D" id="1.20.120.350">
    <property type="entry name" value="Voltage-gated potassium channels. Chain C"/>
    <property type="match status" value="1"/>
</dbReference>
<dbReference type="GO" id="GO:0034220">
    <property type="term" value="P:monoatomic ion transmembrane transport"/>
    <property type="evidence" value="ECO:0007669"/>
    <property type="project" value="UniProtKB-KW"/>
</dbReference>
<keyword evidence="4 9" id="KW-1133">Transmembrane helix</keyword>
<dbReference type="RefSeq" id="WP_307827116.1">
    <property type="nucleotide sequence ID" value="NZ_BAAAHT010000013.1"/>
</dbReference>
<dbReference type="InterPro" id="IPR013099">
    <property type="entry name" value="K_chnl_dom"/>
</dbReference>
<organism evidence="11 12">
    <name type="scientific">Subtercola frigoramans</name>
    <dbReference type="NCBI Taxonomy" id="120298"/>
    <lineage>
        <taxon>Bacteria</taxon>
        <taxon>Bacillati</taxon>
        <taxon>Actinomycetota</taxon>
        <taxon>Actinomycetes</taxon>
        <taxon>Micrococcales</taxon>
        <taxon>Microbacteriaceae</taxon>
        <taxon>Subtercola</taxon>
    </lineage>
</organism>
<dbReference type="EMBL" id="JAFBBU010000001">
    <property type="protein sequence ID" value="MBM7472003.1"/>
    <property type="molecule type" value="Genomic_DNA"/>
</dbReference>
<feature type="transmembrane region" description="Helical" evidence="9">
    <location>
        <begin position="77"/>
        <end position="100"/>
    </location>
</feature>
<feature type="domain" description="Potassium channel" evidence="10">
    <location>
        <begin position="198"/>
        <end position="272"/>
    </location>
</feature>
<evidence type="ECO:0000259" key="10">
    <source>
        <dbReference type="Pfam" id="PF07885"/>
    </source>
</evidence>
<feature type="transmembrane region" description="Helical" evidence="9">
    <location>
        <begin position="112"/>
        <end position="131"/>
    </location>
</feature>
<evidence type="ECO:0000313" key="12">
    <source>
        <dbReference type="Proteomes" id="UP000776164"/>
    </source>
</evidence>
<evidence type="ECO:0000313" key="11">
    <source>
        <dbReference type="EMBL" id="MBM7472003.1"/>
    </source>
</evidence>
<comment type="caution">
    <text evidence="11">The sequence shown here is derived from an EMBL/GenBank/DDBJ whole genome shotgun (WGS) entry which is preliminary data.</text>
</comment>
<keyword evidence="5" id="KW-0406">Ion transport</keyword>
<name>A0ABS2L4K7_9MICO</name>
<proteinExistence type="predicted"/>
<feature type="transmembrane region" description="Helical" evidence="9">
    <location>
        <begin position="143"/>
        <end position="164"/>
    </location>
</feature>
<dbReference type="InterPro" id="IPR028325">
    <property type="entry name" value="VG_K_chnl"/>
</dbReference>
<evidence type="ECO:0000256" key="3">
    <source>
        <dbReference type="ARBA" id="ARBA00022692"/>
    </source>
</evidence>
<evidence type="ECO:0000256" key="7">
    <source>
        <dbReference type="ARBA" id="ARBA00023303"/>
    </source>
</evidence>
<protein>
    <submittedName>
        <fullName evidence="11">Voltage-gated potassium channel Kch</fullName>
    </submittedName>
</protein>
<feature type="region of interest" description="Disordered" evidence="8">
    <location>
        <begin position="330"/>
        <end position="363"/>
    </location>
</feature>
<accession>A0ABS2L4K7</accession>
<evidence type="ECO:0000256" key="4">
    <source>
        <dbReference type="ARBA" id="ARBA00022989"/>
    </source>
</evidence>
<comment type="subcellular location">
    <subcellularLocation>
        <location evidence="1">Membrane</location>
        <topology evidence="1">Multi-pass membrane protein</topology>
    </subcellularLocation>
</comment>
<evidence type="ECO:0000256" key="6">
    <source>
        <dbReference type="ARBA" id="ARBA00023136"/>
    </source>
</evidence>
<dbReference type="Gene3D" id="1.20.5.110">
    <property type="match status" value="1"/>
</dbReference>
<dbReference type="Pfam" id="PF07885">
    <property type="entry name" value="Ion_trans_2"/>
    <property type="match status" value="1"/>
</dbReference>
<keyword evidence="3 9" id="KW-0812">Transmembrane</keyword>
<evidence type="ECO:0000256" key="8">
    <source>
        <dbReference type="SAM" id="MobiDB-lite"/>
    </source>
</evidence>
<feature type="transmembrane region" description="Helical" evidence="9">
    <location>
        <begin position="247"/>
        <end position="272"/>
    </location>
</feature>
<reference evidence="11 12" key="1">
    <citation type="submission" date="2021-01" db="EMBL/GenBank/DDBJ databases">
        <title>Sequencing the genomes of 1000 actinobacteria strains.</title>
        <authorList>
            <person name="Klenk H.-P."/>
        </authorList>
    </citation>
    <scope>NUCLEOTIDE SEQUENCE [LARGE SCALE GENOMIC DNA]</scope>
    <source>
        <strain evidence="11 12">DSM 13057</strain>
    </source>
</reference>
<sequence length="363" mass="39254">MPEPDAHGNGSPPADQTAFLEADDEANAAAITDRITDVLTEALPGRSGGEGPEGPAQTFSRSRLRSFGFTRSDEGQAAWNAAAEWPLTVVSIVFLIAYSWDVIGNLKGAANIAAEIVMWAVWAFFVVNYVANLVLAPRRLRWFFTHILEFLIVALPMLRPLRLLRLVMLWTVLQRTAGTAFRGRVATYVIGSASLLVLIAALGILDAEQNTPGASITNFGDAVWWAFVTITTVGYGDYVPITGEGRLIAVGLMIAGIALLGVITATLASWLVDRVRSGEARVESANVDHIDALATQLEELRVELARSHESFAEEIATLRRANLQKGPMSAARFNSRAQRGAASRLSQPRGALRGSPGQPRRRP</sequence>
<keyword evidence="2" id="KW-0813">Transport</keyword>
<evidence type="ECO:0000256" key="9">
    <source>
        <dbReference type="SAM" id="Phobius"/>
    </source>
</evidence>
<keyword evidence="7 11" id="KW-0407">Ion channel</keyword>
<dbReference type="Proteomes" id="UP000776164">
    <property type="component" value="Unassembled WGS sequence"/>
</dbReference>
<dbReference type="Gene3D" id="1.10.287.70">
    <property type="match status" value="1"/>
</dbReference>
<evidence type="ECO:0000256" key="1">
    <source>
        <dbReference type="ARBA" id="ARBA00004141"/>
    </source>
</evidence>
<dbReference type="PANTHER" id="PTHR11537:SF254">
    <property type="entry name" value="POTASSIUM VOLTAGE-GATED CHANNEL PROTEIN SHAB"/>
    <property type="match status" value="1"/>
</dbReference>
<dbReference type="PANTHER" id="PTHR11537">
    <property type="entry name" value="VOLTAGE-GATED POTASSIUM CHANNEL"/>
    <property type="match status" value="1"/>
</dbReference>
<evidence type="ECO:0000256" key="2">
    <source>
        <dbReference type="ARBA" id="ARBA00022448"/>
    </source>
</evidence>
<dbReference type="InterPro" id="IPR027359">
    <property type="entry name" value="Volt_channel_dom_sf"/>
</dbReference>
<feature type="transmembrane region" description="Helical" evidence="9">
    <location>
        <begin position="185"/>
        <end position="205"/>
    </location>
</feature>
<gene>
    <name evidence="11" type="ORF">JOE66_001637</name>
</gene>
<keyword evidence="6 9" id="KW-0472">Membrane</keyword>
<keyword evidence="12" id="KW-1185">Reference proteome</keyword>
<evidence type="ECO:0000256" key="5">
    <source>
        <dbReference type="ARBA" id="ARBA00023065"/>
    </source>
</evidence>
<dbReference type="SUPFAM" id="SSF81324">
    <property type="entry name" value="Voltage-gated potassium channels"/>
    <property type="match status" value="1"/>
</dbReference>